<feature type="transmembrane region" description="Helical" evidence="8">
    <location>
        <begin position="480"/>
        <end position="501"/>
    </location>
</feature>
<evidence type="ECO:0000256" key="6">
    <source>
        <dbReference type="ARBA" id="ARBA00023136"/>
    </source>
</evidence>
<dbReference type="GO" id="GO:0005794">
    <property type="term" value="C:Golgi apparatus"/>
    <property type="evidence" value="ECO:0007669"/>
    <property type="project" value="TreeGrafter"/>
</dbReference>
<evidence type="ECO:0000256" key="2">
    <source>
        <dbReference type="ARBA" id="ARBA00007727"/>
    </source>
</evidence>
<organism evidence="11">
    <name type="scientific">Cucumis melo</name>
    <name type="common">Muskmelon</name>
    <dbReference type="NCBI Taxonomy" id="3656"/>
    <lineage>
        <taxon>Eukaryota</taxon>
        <taxon>Viridiplantae</taxon>
        <taxon>Streptophyta</taxon>
        <taxon>Embryophyta</taxon>
        <taxon>Tracheophyta</taxon>
        <taxon>Spermatophyta</taxon>
        <taxon>Magnoliopsida</taxon>
        <taxon>eudicotyledons</taxon>
        <taxon>Gunneridae</taxon>
        <taxon>Pentapetalae</taxon>
        <taxon>rosids</taxon>
        <taxon>fabids</taxon>
        <taxon>Cucurbitales</taxon>
        <taxon>Cucurbitaceae</taxon>
        <taxon>Benincaseae</taxon>
        <taxon>Cucumis</taxon>
    </lineage>
</organism>
<accession>A0A9I9CMF5</accession>
<dbReference type="AlphaFoldDB" id="A0A9I9CMF5"/>
<keyword evidence="4" id="KW-0735">Signal-anchor</keyword>
<feature type="compositionally biased region" description="Acidic residues" evidence="7">
    <location>
        <begin position="84"/>
        <end position="93"/>
    </location>
</feature>
<dbReference type="Pfam" id="PF13839">
    <property type="entry name" value="PC-Esterase"/>
    <property type="match status" value="1"/>
</dbReference>
<dbReference type="GO" id="GO:0016413">
    <property type="term" value="F:O-acetyltransferase activity"/>
    <property type="evidence" value="ECO:0007669"/>
    <property type="project" value="InterPro"/>
</dbReference>
<comment type="similarity">
    <text evidence="2">Belongs to the PC-esterase family. TBL subfamily.</text>
</comment>
<feature type="region of interest" description="Disordered" evidence="7">
    <location>
        <begin position="70"/>
        <end position="98"/>
    </location>
</feature>
<evidence type="ECO:0000256" key="1">
    <source>
        <dbReference type="ARBA" id="ARBA00004167"/>
    </source>
</evidence>
<dbReference type="GO" id="GO:0016020">
    <property type="term" value="C:membrane"/>
    <property type="evidence" value="ECO:0007669"/>
    <property type="project" value="UniProtKB-SubCell"/>
</dbReference>
<comment type="subcellular location">
    <subcellularLocation>
        <location evidence="1">Membrane</location>
        <topology evidence="1">Single-pass membrane protein</topology>
    </subcellularLocation>
</comment>
<proteinExistence type="inferred from homology"/>
<dbReference type="Pfam" id="PF14416">
    <property type="entry name" value="PMR5N"/>
    <property type="match status" value="1"/>
</dbReference>
<dbReference type="InterPro" id="IPR026057">
    <property type="entry name" value="TBL_C"/>
</dbReference>
<keyword evidence="6 8" id="KW-0472">Membrane</keyword>
<keyword evidence="5 8" id="KW-1133">Transmembrane helix</keyword>
<protein>
    <recommendedName>
        <fullName evidence="12">Protein trichome birefringence-like 23</fullName>
    </recommendedName>
</protein>
<evidence type="ECO:0000256" key="8">
    <source>
        <dbReference type="SAM" id="Phobius"/>
    </source>
</evidence>
<evidence type="ECO:0000313" key="11">
    <source>
        <dbReference type="EnsemblPlants" id="MELO3C005739.2.1"/>
    </source>
</evidence>
<dbReference type="InterPro" id="IPR025846">
    <property type="entry name" value="TBL_N"/>
</dbReference>
<evidence type="ECO:0000256" key="3">
    <source>
        <dbReference type="ARBA" id="ARBA00022692"/>
    </source>
</evidence>
<evidence type="ECO:0000256" key="5">
    <source>
        <dbReference type="ARBA" id="ARBA00022989"/>
    </source>
</evidence>
<feature type="domain" description="Trichome birefringence-like N-terminal" evidence="10">
    <location>
        <begin position="109"/>
        <end position="161"/>
    </location>
</feature>
<sequence>MKFNWKPPFPFKRNHVLILKLVLPILLLGIAFRFLFAGSGDVPAILETPLTERMAAPTILETPSIEKKEVPAISETPLSKKSEDFEEPETPEDENQKPLEGCIELGAGKCDYFVGEWIPNPSGPVYNNESCPHIEAHQNCMKNGRPDTEYLYWRWKPRDCELSKFDPQRFLEMMRDKTWALIGDSISRNHVQSLLCMLSTVEVAVHIYHDEGYKNRKWRFPSYNFTISVVWSPFLAEAAIFEDYNGVSTSEVQLHLDKLDKKWTSEFHQMDYVIISSGKWFVKSALYYEHNKVLGCHSCPKKNYTELGIEFAYRRSLRSALNFILASKHKGMIFMRTSTPDHFENGTWSDGGTCDQRAPIKEGEIELKELTKILRVVELEEFKKAEVKASQNGINLKLLDLTQLSLLRPDGHPGPYREFQPFANDKNAKVQKDCLHWCLPGPIDLWNDETSPPTSSDEILLQEGTLWISLIVDKQISVTIVLSSCSSLSVAGMILFCGPIMDIGKKR</sequence>
<reference evidence="11" key="1">
    <citation type="submission" date="2023-03" db="UniProtKB">
        <authorList>
            <consortium name="EnsemblPlants"/>
        </authorList>
    </citation>
    <scope>IDENTIFICATION</scope>
</reference>
<dbReference type="InterPro" id="IPR029962">
    <property type="entry name" value="TBL"/>
</dbReference>
<dbReference type="PANTHER" id="PTHR32285:SF219">
    <property type="entry name" value="PROTEIN TRICHOME BIREFRINGENCE-LIKE 24"/>
    <property type="match status" value="1"/>
</dbReference>
<name>A0A9I9CMF5_CUCME</name>
<evidence type="ECO:0000259" key="9">
    <source>
        <dbReference type="Pfam" id="PF13839"/>
    </source>
</evidence>
<evidence type="ECO:0000259" key="10">
    <source>
        <dbReference type="Pfam" id="PF14416"/>
    </source>
</evidence>
<evidence type="ECO:0000256" key="4">
    <source>
        <dbReference type="ARBA" id="ARBA00022968"/>
    </source>
</evidence>
<feature type="domain" description="Trichome birefringence-like C-terminal" evidence="9">
    <location>
        <begin position="162"/>
        <end position="448"/>
    </location>
</feature>
<evidence type="ECO:0008006" key="12">
    <source>
        <dbReference type="Google" id="ProtNLM"/>
    </source>
</evidence>
<dbReference type="EnsemblPlants" id="MELO3C005739.2.1">
    <property type="protein sequence ID" value="MELO3C005739.2.1"/>
    <property type="gene ID" value="MELO3C005739.2"/>
</dbReference>
<dbReference type="PANTHER" id="PTHR32285">
    <property type="entry name" value="PROTEIN TRICHOME BIREFRINGENCE-LIKE 9-RELATED"/>
    <property type="match status" value="1"/>
</dbReference>
<keyword evidence="3 8" id="KW-0812">Transmembrane</keyword>
<evidence type="ECO:0000256" key="7">
    <source>
        <dbReference type="SAM" id="MobiDB-lite"/>
    </source>
</evidence>
<dbReference type="Gramene" id="MELO3C005739.2.1">
    <property type="protein sequence ID" value="MELO3C005739.2.1"/>
    <property type="gene ID" value="MELO3C005739.2"/>
</dbReference>